<protein>
    <submittedName>
        <fullName evidence="2">Uncharacterized protein</fullName>
    </submittedName>
</protein>
<name>A0A4C1S859_EUMVA</name>
<proteinExistence type="predicted"/>
<evidence type="ECO:0000313" key="3">
    <source>
        <dbReference type="Proteomes" id="UP000299102"/>
    </source>
</evidence>
<organism evidence="2 3">
    <name type="scientific">Eumeta variegata</name>
    <name type="common">Bagworm moth</name>
    <name type="synonym">Eumeta japonica</name>
    <dbReference type="NCBI Taxonomy" id="151549"/>
    <lineage>
        <taxon>Eukaryota</taxon>
        <taxon>Metazoa</taxon>
        <taxon>Ecdysozoa</taxon>
        <taxon>Arthropoda</taxon>
        <taxon>Hexapoda</taxon>
        <taxon>Insecta</taxon>
        <taxon>Pterygota</taxon>
        <taxon>Neoptera</taxon>
        <taxon>Endopterygota</taxon>
        <taxon>Lepidoptera</taxon>
        <taxon>Glossata</taxon>
        <taxon>Ditrysia</taxon>
        <taxon>Tineoidea</taxon>
        <taxon>Psychidae</taxon>
        <taxon>Oiketicinae</taxon>
        <taxon>Eumeta</taxon>
    </lineage>
</organism>
<gene>
    <name evidence="2" type="ORF">EVAR_67981_1</name>
</gene>
<evidence type="ECO:0000313" key="2">
    <source>
        <dbReference type="EMBL" id="GBO98431.1"/>
    </source>
</evidence>
<evidence type="ECO:0000256" key="1">
    <source>
        <dbReference type="SAM" id="MobiDB-lite"/>
    </source>
</evidence>
<dbReference type="Proteomes" id="UP000299102">
    <property type="component" value="Unassembled WGS sequence"/>
</dbReference>
<feature type="region of interest" description="Disordered" evidence="1">
    <location>
        <begin position="78"/>
        <end position="112"/>
    </location>
</feature>
<dbReference type="AlphaFoldDB" id="A0A4C1S859"/>
<dbReference type="EMBL" id="BGZK01003188">
    <property type="protein sequence ID" value="GBO98431.1"/>
    <property type="molecule type" value="Genomic_DNA"/>
</dbReference>
<reference evidence="2 3" key="1">
    <citation type="journal article" date="2019" name="Commun. Biol.">
        <title>The bagworm genome reveals a unique fibroin gene that provides high tensile strength.</title>
        <authorList>
            <person name="Kono N."/>
            <person name="Nakamura H."/>
            <person name="Ohtoshi R."/>
            <person name="Tomita M."/>
            <person name="Numata K."/>
            <person name="Arakawa K."/>
        </authorList>
    </citation>
    <scope>NUCLEOTIDE SEQUENCE [LARGE SCALE GENOMIC DNA]</scope>
</reference>
<comment type="caution">
    <text evidence="2">The sequence shown here is derived from an EMBL/GenBank/DDBJ whole genome shotgun (WGS) entry which is preliminary data.</text>
</comment>
<sequence length="112" mass="12455">MLQGIEPAELCACSNNKSSIYALIQCMNISEWLLGRNEEVQYLGIVAGRGRLLSHQTALCRRPHDGFLKSYLAMPRAHASKSLSQQTTATCRRSRRGDRRVPARLGRGDRGA</sequence>
<feature type="compositionally biased region" description="Polar residues" evidence="1">
    <location>
        <begin position="81"/>
        <end position="91"/>
    </location>
</feature>
<accession>A0A4C1S859</accession>
<keyword evidence="3" id="KW-1185">Reference proteome</keyword>